<dbReference type="PROSITE" id="PS51755">
    <property type="entry name" value="OMPR_PHOB"/>
    <property type="match status" value="1"/>
</dbReference>
<dbReference type="GO" id="GO:0000156">
    <property type="term" value="F:phosphorelay response regulator activity"/>
    <property type="evidence" value="ECO:0007669"/>
    <property type="project" value="TreeGrafter"/>
</dbReference>
<sequence length="225" mass="25094">MRILLVEDDAKLADALAEILTGQHCVVDVARDGEEGWEKSQADDYNLILLDVMLPKLDGINLCRRLRAHGNNVPILMVTALDMSSDKVQGLDAGADDYIVKPIDPPELMARIRALSRRAQIAEPTVLRWGELQLDPGMHEVSYTGQSVHLTPKEYNILELLLHHGRQVLKRITIVEHVWSLTDPPREDTINATIKSLRNKLKGAGAPHNLIETIHGVGYRLSQLS</sequence>
<dbReference type="GO" id="GO:0005829">
    <property type="term" value="C:cytosol"/>
    <property type="evidence" value="ECO:0007669"/>
    <property type="project" value="TreeGrafter"/>
</dbReference>
<dbReference type="SUPFAM" id="SSF52172">
    <property type="entry name" value="CheY-like"/>
    <property type="match status" value="1"/>
</dbReference>
<dbReference type="GO" id="GO:0000976">
    <property type="term" value="F:transcription cis-regulatory region binding"/>
    <property type="evidence" value="ECO:0007669"/>
    <property type="project" value="TreeGrafter"/>
</dbReference>
<dbReference type="GO" id="GO:0032993">
    <property type="term" value="C:protein-DNA complex"/>
    <property type="evidence" value="ECO:0007669"/>
    <property type="project" value="TreeGrafter"/>
</dbReference>
<evidence type="ECO:0000256" key="6">
    <source>
        <dbReference type="PROSITE-ProRule" id="PRU00169"/>
    </source>
</evidence>
<name>A0A2W4XUZ3_9CYAN</name>
<evidence type="ECO:0000256" key="5">
    <source>
        <dbReference type="ARBA" id="ARBA00023163"/>
    </source>
</evidence>
<dbReference type="Gene3D" id="3.40.50.2300">
    <property type="match status" value="1"/>
</dbReference>
<dbReference type="InterPro" id="IPR001867">
    <property type="entry name" value="OmpR/PhoB-type_DNA-bd"/>
</dbReference>
<evidence type="ECO:0000256" key="7">
    <source>
        <dbReference type="PROSITE-ProRule" id="PRU01091"/>
    </source>
</evidence>
<dbReference type="SUPFAM" id="SSF46894">
    <property type="entry name" value="C-terminal effector domain of the bipartite response regulators"/>
    <property type="match status" value="1"/>
</dbReference>
<dbReference type="Proteomes" id="UP000249467">
    <property type="component" value="Unassembled WGS sequence"/>
</dbReference>
<dbReference type="Pfam" id="PF00486">
    <property type="entry name" value="Trans_reg_C"/>
    <property type="match status" value="1"/>
</dbReference>
<keyword evidence="5" id="KW-0804">Transcription</keyword>
<proteinExistence type="predicted"/>
<dbReference type="InterPro" id="IPR036388">
    <property type="entry name" value="WH-like_DNA-bd_sf"/>
</dbReference>
<dbReference type="PANTHER" id="PTHR48111:SF15">
    <property type="entry name" value="OMPR SUBFAMILY"/>
    <property type="match status" value="1"/>
</dbReference>
<evidence type="ECO:0000256" key="2">
    <source>
        <dbReference type="ARBA" id="ARBA00023012"/>
    </source>
</evidence>
<dbReference type="CDD" id="cd19935">
    <property type="entry name" value="REC_OmpR_CusR-like"/>
    <property type="match status" value="1"/>
</dbReference>
<dbReference type="SMART" id="SM00862">
    <property type="entry name" value="Trans_reg_C"/>
    <property type="match status" value="1"/>
</dbReference>
<feature type="domain" description="Response regulatory" evidence="8">
    <location>
        <begin position="2"/>
        <end position="116"/>
    </location>
</feature>
<dbReference type="SMART" id="SM00448">
    <property type="entry name" value="REC"/>
    <property type="match status" value="1"/>
</dbReference>
<dbReference type="InterPro" id="IPR039420">
    <property type="entry name" value="WalR-like"/>
</dbReference>
<keyword evidence="2" id="KW-0902">Two-component regulatory system</keyword>
<dbReference type="GO" id="GO:0006355">
    <property type="term" value="P:regulation of DNA-templated transcription"/>
    <property type="evidence" value="ECO:0007669"/>
    <property type="project" value="InterPro"/>
</dbReference>
<reference evidence="10 11" key="1">
    <citation type="submission" date="2018-04" db="EMBL/GenBank/DDBJ databases">
        <authorList>
            <person name="Go L.Y."/>
            <person name="Mitchell J.A."/>
        </authorList>
    </citation>
    <scope>NUCLEOTIDE SEQUENCE [LARGE SCALE GENOMIC DNA]</scope>
    <source>
        <strain evidence="10">ULC066bin1</strain>
    </source>
</reference>
<dbReference type="Pfam" id="PF00072">
    <property type="entry name" value="Response_reg"/>
    <property type="match status" value="1"/>
</dbReference>
<protein>
    <submittedName>
        <fullName evidence="10">DNA-binding response regulator</fullName>
    </submittedName>
</protein>
<keyword evidence="4 7" id="KW-0238">DNA-binding</keyword>
<organism evidence="10 11">
    <name type="scientific">Pseudanabaena frigida</name>
    <dbReference type="NCBI Taxonomy" id="945775"/>
    <lineage>
        <taxon>Bacteria</taxon>
        <taxon>Bacillati</taxon>
        <taxon>Cyanobacteriota</taxon>
        <taxon>Cyanophyceae</taxon>
        <taxon>Pseudanabaenales</taxon>
        <taxon>Pseudanabaenaceae</taxon>
        <taxon>Pseudanabaena</taxon>
    </lineage>
</organism>
<gene>
    <name evidence="10" type="ORF">DCF19_14605</name>
</gene>
<feature type="modified residue" description="4-aspartylphosphate" evidence="6">
    <location>
        <position position="51"/>
    </location>
</feature>
<dbReference type="InterPro" id="IPR011006">
    <property type="entry name" value="CheY-like_superfamily"/>
</dbReference>
<dbReference type="FunFam" id="3.40.50.2300:FF:000002">
    <property type="entry name" value="DNA-binding response regulator PhoP"/>
    <property type="match status" value="1"/>
</dbReference>
<evidence type="ECO:0000259" key="9">
    <source>
        <dbReference type="PROSITE" id="PS51755"/>
    </source>
</evidence>
<comment type="caution">
    <text evidence="10">The sequence shown here is derived from an EMBL/GenBank/DDBJ whole genome shotgun (WGS) entry which is preliminary data.</text>
</comment>
<keyword evidence="3" id="KW-0805">Transcription regulation</keyword>
<dbReference type="Gene3D" id="1.10.10.10">
    <property type="entry name" value="Winged helix-like DNA-binding domain superfamily/Winged helix DNA-binding domain"/>
    <property type="match status" value="1"/>
</dbReference>
<dbReference type="EMBL" id="QBML01000019">
    <property type="protein sequence ID" value="PZO39201.1"/>
    <property type="molecule type" value="Genomic_DNA"/>
</dbReference>
<evidence type="ECO:0000313" key="10">
    <source>
        <dbReference type="EMBL" id="PZO39201.1"/>
    </source>
</evidence>
<reference evidence="10 11" key="2">
    <citation type="submission" date="2018-06" db="EMBL/GenBank/DDBJ databases">
        <title>Metagenomic assembly of (sub)arctic Cyanobacteria and their associated microbiome from non-axenic cultures.</title>
        <authorList>
            <person name="Baurain D."/>
        </authorList>
    </citation>
    <scope>NUCLEOTIDE SEQUENCE [LARGE SCALE GENOMIC DNA]</scope>
    <source>
        <strain evidence="10">ULC066bin1</strain>
    </source>
</reference>
<keyword evidence="1 6" id="KW-0597">Phosphoprotein</keyword>
<dbReference type="PROSITE" id="PS50110">
    <property type="entry name" value="RESPONSE_REGULATORY"/>
    <property type="match status" value="1"/>
</dbReference>
<evidence type="ECO:0000313" key="11">
    <source>
        <dbReference type="Proteomes" id="UP000249467"/>
    </source>
</evidence>
<evidence type="ECO:0000256" key="1">
    <source>
        <dbReference type="ARBA" id="ARBA00022553"/>
    </source>
</evidence>
<dbReference type="InterPro" id="IPR001789">
    <property type="entry name" value="Sig_transdc_resp-reg_receiver"/>
</dbReference>
<feature type="DNA-binding region" description="OmpR/PhoB-type" evidence="7">
    <location>
        <begin position="124"/>
        <end position="223"/>
    </location>
</feature>
<evidence type="ECO:0000256" key="3">
    <source>
        <dbReference type="ARBA" id="ARBA00023015"/>
    </source>
</evidence>
<dbReference type="Gene3D" id="6.10.250.690">
    <property type="match status" value="1"/>
</dbReference>
<dbReference type="AlphaFoldDB" id="A0A2W4XUZ3"/>
<evidence type="ECO:0000256" key="4">
    <source>
        <dbReference type="ARBA" id="ARBA00023125"/>
    </source>
</evidence>
<evidence type="ECO:0000259" key="8">
    <source>
        <dbReference type="PROSITE" id="PS50110"/>
    </source>
</evidence>
<dbReference type="CDD" id="cd00383">
    <property type="entry name" value="trans_reg_C"/>
    <property type="match status" value="1"/>
</dbReference>
<dbReference type="InterPro" id="IPR016032">
    <property type="entry name" value="Sig_transdc_resp-reg_C-effctor"/>
</dbReference>
<accession>A0A2W4XUZ3</accession>
<feature type="domain" description="OmpR/PhoB-type" evidence="9">
    <location>
        <begin position="124"/>
        <end position="223"/>
    </location>
</feature>
<dbReference type="PANTHER" id="PTHR48111">
    <property type="entry name" value="REGULATOR OF RPOS"/>
    <property type="match status" value="1"/>
</dbReference>